<keyword evidence="5 11" id="KW-0132">Cell division</keyword>
<evidence type="ECO:0000256" key="8">
    <source>
        <dbReference type="ARBA" id="ARBA00023235"/>
    </source>
</evidence>
<dbReference type="SUPFAM" id="SSF109998">
    <property type="entry name" value="Triger factor/SurA peptide-binding domain-like"/>
    <property type="match status" value="1"/>
</dbReference>
<dbReference type="HAMAP" id="MF_00303">
    <property type="entry name" value="Trigger_factor_Tig"/>
    <property type="match status" value="1"/>
</dbReference>
<feature type="domain" description="PPIase FKBP-type" evidence="14">
    <location>
        <begin position="161"/>
        <end position="221"/>
    </location>
</feature>
<sequence length="433" mass="48514">MQATVENISQLERRIRITVPRTEIDSEVAVRLKRLAKTVKVHGFRPGKVPLKIVAQQYGGEVRREVIGETMERRIAEVLQAQSLRVAGYPRLESVSEQGADALEFSATFEIYPEVKLGDLSSVTIERPQVTITEADVDKTIEIMRKQRATFEPVDRPAQAGDRVEVDYRGTIDGQSFPGGEAQDYPFVLGAGRALKDFEDAILGMRPGETKTVQVSFPEDYQGRDVAGKTATFELRVKRVLEPGLPEVGPEFAKALGIEDGDVTKMRAEIRASLEREVKKRIEARLKEQVMQALLDSTPVELPRALVELEAQRLAQRMREDLAGRGFKGELPLPPEAIRESAERRVKLGLILAELVRAHDLHATPEQVKAVVEDFAQSYEQPERIVQWYYQEPGRLAEAESLALERNVVNWVLGIAQVTDKPITFDELMGIAQ</sequence>
<dbReference type="PIRSF" id="PIRSF003095">
    <property type="entry name" value="Trigger_factor"/>
    <property type="match status" value="1"/>
</dbReference>
<evidence type="ECO:0000256" key="11">
    <source>
        <dbReference type="HAMAP-Rule" id="MF_00303"/>
    </source>
</evidence>
<evidence type="ECO:0000256" key="6">
    <source>
        <dbReference type="ARBA" id="ARBA00023110"/>
    </source>
</evidence>
<keyword evidence="7 11" id="KW-0143">Chaperone</keyword>
<comment type="function">
    <text evidence="11">Involved in protein export. Acts as a chaperone by maintaining the newly synthesized protein in an open conformation. Functions as a peptidyl-prolyl cis-trans isomerase.</text>
</comment>
<comment type="similarity">
    <text evidence="2 11 13">Belongs to the FKBP-type PPIase family. Tig subfamily.</text>
</comment>
<dbReference type="SUPFAM" id="SSF54534">
    <property type="entry name" value="FKBP-like"/>
    <property type="match status" value="1"/>
</dbReference>
<dbReference type="InterPro" id="IPR008881">
    <property type="entry name" value="Trigger_fac_ribosome-bd_bac"/>
</dbReference>
<keyword evidence="9 11" id="KW-0131">Cell cycle</keyword>
<dbReference type="RefSeq" id="WP_347306645.1">
    <property type="nucleotide sequence ID" value="NZ_JBAJEX010000001.1"/>
</dbReference>
<evidence type="ECO:0000256" key="9">
    <source>
        <dbReference type="ARBA" id="ARBA00023306"/>
    </source>
</evidence>
<evidence type="ECO:0000256" key="13">
    <source>
        <dbReference type="RuleBase" id="RU003914"/>
    </source>
</evidence>
<keyword evidence="6 11" id="KW-0697">Rotamase</keyword>
<comment type="domain">
    <text evidence="11">Consists of 3 domains; the N-terminus binds the ribosome, the middle domain has PPIase activity, while the C-terminus has intrinsic chaperone activity on its own.</text>
</comment>
<comment type="subcellular location">
    <subcellularLocation>
        <location evidence="11">Cytoplasm</location>
    </subcellularLocation>
    <text evidence="11">About half TF is bound to the ribosome near the polypeptide exit tunnel while the other half is free in the cytoplasm.</text>
</comment>
<keyword evidence="16" id="KW-1185">Reference proteome</keyword>
<dbReference type="PANTHER" id="PTHR30560:SF3">
    <property type="entry name" value="TRIGGER FACTOR-LIKE PROTEIN TIG, CHLOROPLASTIC"/>
    <property type="match status" value="1"/>
</dbReference>
<dbReference type="Gene3D" id="3.10.50.40">
    <property type="match status" value="1"/>
</dbReference>
<dbReference type="InterPro" id="IPR046357">
    <property type="entry name" value="PPIase_dom_sf"/>
</dbReference>
<evidence type="ECO:0000259" key="14">
    <source>
        <dbReference type="PROSITE" id="PS50059"/>
    </source>
</evidence>
<evidence type="ECO:0000256" key="2">
    <source>
        <dbReference type="ARBA" id="ARBA00005464"/>
    </source>
</evidence>
<keyword evidence="8 11" id="KW-0413">Isomerase</keyword>
<keyword evidence="11" id="KW-0963">Cytoplasm</keyword>
<dbReference type="Proteomes" id="UP001482231">
    <property type="component" value="Unassembled WGS sequence"/>
</dbReference>
<reference evidence="15 16" key="1">
    <citation type="submission" date="2024-02" db="EMBL/GenBank/DDBJ databases">
        <title>New thermophilic sulfur-oxidizing bacteria from a hot springs of the Uzon caldera (Kamchatka, Russia).</title>
        <authorList>
            <person name="Dukat A.M."/>
            <person name="Elcheninov A.G."/>
            <person name="Frolov E.N."/>
        </authorList>
    </citation>
    <scope>NUCLEOTIDE SEQUENCE [LARGE SCALE GENOMIC DNA]</scope>
    <source>
        <strain evidence="15 16">AK1</strain>
    </source>
</reference>
<dbReference type="InterPro" id="IPR037041">
    <property type="entry name" value="Trigger_fac_C_sf"/>
</dbReference>
<gene>
    <name evidence="11 15" type="primary">tig</name>
    <name evidence="15" type="ORF">V6E02_02075</name>
</gene>
<evidence type="ECO:0000256" key="4">
    <source>
        <dbReference type="ARBA" id="ARBA00016902"/>
    </source>
</evidence>
<accession>A0ABV0EBW5</accession>
<name>A0ABV0EBW5_9BURK</name>
<proteinExistence type="inferred from homology"/>
<dbReference type="InterPro" id="IPR001179">
    <property type="entry name" value="PPIase_FKBP_dom"/>
</dbReference>
<dbReference type="NCBIfam" id="TIGR00115">
    <property type="entry name" value="tig"/>
    <property type="match status" value="1"/>
</dbReference>
<dbReference type="Pfam" id="PF05697">
    <property type="entry name" value="Trigger_N"/>
    <property type="match status" value="1"/>
</dbReference>
<organism evidence="15 16">
    <name type="scientific">Thiobacter aerophilum</name>
    <dbReference type="NCBI Taxonomy" id="3121275"/>
    <lineage>
        <taxon>Bacteria</taxon>
        <taxon>Pseudomonadati</taxon>
        <taxon>Pseudomonadota</taxon>
        <taxon>Betaproteobacteria</taxon>
        <taxon>Burkholderiales</taxon>
        <taxon>Thiobacteraceae</taxon>
        <taxon>Thiobacter</taxon>
    </lineage>
</organism>
<dbReference type="Pfam" id="PF00254">
    <property type="entry name" value="FKBP_C"/>
    <property type="match status" value="1"/>
</dbReference>
<dbReference type="EMBL" id="JBAJEX010000001">
    <property type="protein sequence ID" value="MEO1766001.1"/>
    <property type="molecule type" value="Genomic_DNA"/>
</dbReference>
<comment type="caution">
    <text evidence="15">The sequence shown here is derived from an EMBL/GenBank/DDBJ whole genome shotgun (WGS) entry which is preliminary data.</text>
</comment>
<evidence type="ECO:0000256" key="10">
    <source>
        <dbReference type="ARBA" id="ARBA00029986"/>
    </source>
</evidence>
<dbReference type="Gene3D" id="3.30.70.1050">
    <property type="entry name" value="Trigger factor ribosome-binding domain"/>
    <property type="match status" value="1"/>
</dbReference>
<dbReference type="InterPro" id="IPR005215">
    <property type="entry name" value="Trig_fac"/>
</dbReference>
<protein>
    <recommendedName>
        <fullName evidence="4 11">Trigger factor</fullName>
        <shortName evidence="11">TF</shortName>
        <ecNumber evidence="3 11">5.2.1.8</ecNumber>
    </recommendedName>
    <alternativeName>
        <fullName evidence="10 11">PPIase</fullName>
    </alternativeName>
</protein>
<evidence type="ECO:0000256" key="3">
    <source>
        <dbReference type="ARBA" id="ARBA00013194"/>
    </source>
</evidence>
<evidence type="ECO:0000256" key="1">
    <source>
        <dbReference type="ARBA" id="ARBA00000971"/>
    </source>
</evidence>
<evidence type="ECO:0000256" key="7">
    <source>
        <dbReference type="ARBA" id="ARBA00023186"/>
    </source>
</evidence>
<evidence type="ECO:0000313" key="15">
    <source>
        <dbReference type="EMBL" id="MEO1766001.1"/>
    </source>
</evidence>
<dbReference type="Gene3D" id="1.10.3120.10">
    <property type="entry name" value="Trigger factor, C-terminal domain"/>
    <property type="match status" value="1"/>
</dbReference>
<evidence type="ECO:0000256" key="5">
    <source>
        <dbReference type="ARBA" id="ARBA00022618"/>
    </source>
</evidence>
<dbReference type="EC" id="5.2.1.8" evidence="3 11"/>
<dbReference type="Pfam" id="PF05698">
    <property type="entry name" value="Trigger_C"/>
    <property type="match status" value="1"/>
</dbReference>
<dbReference type="InterPro" id="IPR027304">
    <property type="entry name" value="Trigger_fact/SurA_dom_sf"/>
</dbReference>
<dbReference type="InterPro" id="IPR008880">
    <property type="entry name" value="Trigger_fac_C"/>
</dbReference>
<comment type="catalytic activity">
    <reaction evidence="1 11 12">
        <text>[protein]-peptidylproline (omega=180) = [protein]-peptidylproline (omega=0)</text>
        <dbReference type="Rhea" id="RHEA:16237"/>
        <dbReference type="Rhea" id="RHEA-COMP:10747"/>
        <dbReference type="Rhea" id="RHEA-COMP:10748"/>
        <dbReference type="ChEBI" id="CHEBI:83833"/>
        <dbReference type="ChEBI" id="CHEBI:83834"/>
        <dbReference type="EC" id="5.2.1.8"/>
    </reaction>
</comment>
<dbReference type="SUPFAM" id="SSF102735">
    <property type="entry name" value="Trigger factor ribosome-binding domain"/>
    <property type="match status" value="1"/>
</dbReference>
<dbReference type="PROSITE" id="PS50059">
    <property type="entry name" value="FKBP_PPIASE"/>
    <property type="match status" value="1"/>
</dbReference>
<evidence type="ECO:0000256" key="12">
    <source>
        <dbReference type="PROSITE-ProRule" id="PRU00277"/>
    </source>
</evidence>
<dbReference type="InterPro" id="IPR036611">
    <property type="entry name" value="Trigger_fac_ribosome-bd_sf"/>
</dbReference>
<evidence type="ECO:0000313" key="16">
    <source>
        <dbReference type="Proteomes" id="UP001482231"/>
    </source>
</evidence>
<dbReference type="PANTHER" id="PTHR30560">
    <property type="entry name" value="TRIGGER FACTOR CHAPERONE AND PEPTIDYL-PROLYL CIS/TRANS ISOMERASE"/>
    <property type="match status" value="1"/>
</dbReference>
<dbReference type="GO" id="GO:0003755">
    <property type="term" value="F:peptidyl-prolyl cis-trans isomerase activity"/>
    <property type="evidence" value="ECO:0007669"/>
    <property type="project" value="UniProtKB-EC"/>
</dbReference>